<evidence type="ECO:0000256" key="1">
    <source>
        <dbReference type="ARBA" id="ARBA00035644"/>
    </source>
</evidence>
<feature type="domain" description="FAD-binding FR-type" evidence="2">
    <location>
        <begin position="16"/>
        <end position="140"/>
    </location>
</feature>
<dbReference type="PROSITE" id="PS51384">
    <property type="entry name" value="FAD_FR"/>
    <property type="match status" value="1"/>
</dbReference>
<dbReference type="EMBL" id="JANJOU010000007">
    <property type="protein sequence ID" value="MCR0982432.1"/>
    <property type="molecule type" value="Genomic_DNA"/>
</dbReference>
<dbReference type="InterPro" id="IPR017927">
    <property type="entry name" value="FAD-bd_FR_type"/>
</dbReference>
<comment type="similarity">
    <text evidence="1">Belongs to the SIP oxidoreductase family.</text>
</comment>
<dbReference type="CDD" id="cd06193">
    <property type="entry name" value="siderophore_interacting"/>
    <property type="match status" value="1"/>
</dbReference>
<dbReference type="Proteomes" id="UP001524642">
    <property type="component" value="Unassembled WGS sequence"/>
</dbReference>
<proteinExistence type="inferred from homology"/>
<evidence type="ECO:0000313" key="4">
    <source>
        <dbReference type="Proteomes" id="UP001524642"/>
    </source>
</evidence>
<dbReference type="InterPro" id="IPR039261">
    <property type="entry name" value="FNR_nucleotide-bd"/>
</dbReference>
<dbReference type="InterPro" id="IPR007037">
    <property type="entry name" value="SIP_rossman_dom"/>
</dbReference>
<evidence type="ECO:0000313" key="3">
    <source>
        <dbReference type="EMBL" id="MCR0982432.1"/>
    </source>
</evidence>
<dbReference type="InterPro" id="IPR013113">
    <property type="entry name" value="SIP_FAD-bd"/>
</dbReference>
<comment type="caution">
    <text evidence="3">The sequence shown here is derived from an EMBL/GenBank/DDBJ whole genome shotgun (WGS) entry which is preliminary data.</text>
</comment>
<dbReference type="RefSeq" id="WP_257716102.1">
    <property type="nucleotide sequence ID" value="NZ_JANJOU010000007.1"/>
</dbReference>
<dbReference type="Gene3D" id="3.40.50.80">
    <property type="entry name" value="Nucleotide-binding domain of ferredoxin-NADP reductase (FNR) module"/>
    <property type="match status" value="1"/>
</dbReference>
<organism evidence="3 4">
    <name type="scientific">Roseomonas populi</name>
    <dbReference type="NCBI Taxonomy" id="3121582"/>
    <lineage>
        <taxon>Bacteria</taxon>
        <taxon>Pseudomonadati</taxon>
        <taxon>Pseudomonadota</taxon>
        <taxon>Alphaproteobacteria</taxon>
        <taxon>Acetobacterales</taxon>
        <taxon>Roseomonadaceae</taxon>
        <taxon>Roseomonas</taxon>
    </lineage>
</organism>
<dbReference type="InterPro" id="IPR017938">
    <property type="entry name" value="Riboflavin_synthase-like_b-brl"/>
</dbReference>
<dbReference type="Pfam" id="PF04954">
    <property type="entry name" value="SIP"/>
    <property type="match status" value="1"/>
</dbReference>
<dbReference type="InterPro" id="IPR039374">
    <property type="entry name" value="SIP_fam"/>
</dbReference>
<dbReference type="PANTHER" id="PTHR30157">
    <property type="entry name" value="FERRIC REDUCTASE, NADPH-DEPENDENT"/>
    <property type="match status" value="1"/>
</dbReference>
<dbReference type="Gene3D" id="2.40.30.10">
    <property type="entry name" value="Translation factors"/>
    <property type="match status" value="1"/>
</dbReference>
<evidence type="ECO:0000259" key="2">
    <source>
        <dbReference type="PROSITE" id="PS51384"/>
    </source>
</evidence>
<gene>
    <name evidence="3" type="ORF">NRP21_10260</name>
</gene>
<dbReference type="SUPFAM" id="SSF63380">
    <property type="entry name" value="Riboflavin synthase domain-like"/>
    <property type="match status" value="1"/>
</dbReference>
<reference evidence="3 4" key="1">
    <citation type="submission" date="2022-06" db="EMBL/GenBank/DDBJ databases">
        <title>Roseomonas CN29.</title>
        <authorList>
            <person name="Cheng Y."/>
            <person name="He X."/>
        </authorList>
    </citation>
    <scope>NUCLEOTIDE SEQUENCE [LARGE SCALE GENOMIC DNA]</scope>
    <source>
        <strain evidence="3 4">CN29</strain>
    </source>
</reference>
<protein>
    <submittedName>
        <fullName evidence="3">Siderophore-interacting protein</fullName>
    </submittedName>
</protein>
<keyword evidence="4" id="KW-1185">Reference proteome</keyword>
<dbReference type="Pfam" id="PF08021">
    <property type="entry name" value="FAD_binding_9"/>
    <property type="match status" value="1"/>
</dbReference>
<sequence length="272" mass="29130">MSATQGKLGHRVRHELRRRLLTVRRVERITPRMIRVTLGGDDLAGFASPGFDDHVKLFFPAPGEAEPSMPDFGPNGPVMPEGKPRPVARDYTPRRHDAAAGELSIDFAVHESGPATEWATAAAPGQKLGVGGPKGSFILPDDLDWYLLAGDETAIPAISRRIEELPATARVIAVIEVADEAERQPLPERPGLDVAWLSRGGAPAGDPGRLTAALRAVALPPGSGHAWVAAEIEVARGLRRLLTEHHGLPKDRVKAAGYWRLGAAGAHETVED</sequence>
<accession>A0ABT1X2V4</accession>
<dbReference type="PANTHER" id="PTHR30157:SF0">
    <property type="entry name" value="NADPH-DEPENDENT FERRIC-CHELATE REDUCTASE"/>
    <property type="match status" value="1"/>
</dbReference>
<name>A0ABT1X2V4_9PROT</name>